<dbReference type="EMBL" id="CADEBC010000485">
    <property type="protein sequence ID" value="CAB3236078.1"/>
    <property type="molecule type" value="Genomic_DNA"/>
</dbReference>
<keyword evidence="8" id="KW-0862">Zinc</keyword>
<dbReference type="GO" id="GO:0061630">
    <property type="term" value="F:ubiquitin protein ligase activity"/>
    <property type="evidence" value="ECO:0007669"/>
    <property type="project" value="UniProtKB-EC"/>
</dbReference>
<dbReference type="InterPro" id="IPR002867">
    <property type="entry name" value="IBR_dom"/>
</dbReference>
<feature type="region of interest" description="Disordered" evidence="10">
    <location>
        <begin position="513"/>
        <end position="584"/>
    </location>
</feature>
<evidence type="ECO:0000256" key="4">
    <source>
        <dbReference type="ARBA" id="ARBA00022723"/>
    </source>
</evidence>
<evidence type="ECO:0000256" key="11">
    <source>
        <dbReference type="SAM" id="Phobius"/>
    </source>
</evidence>
<proteinExistence type="predicted"/>
<dbReference type="SMART" id="SM00647">
    <property type="entry name" value="IBR"/>
    <property type="match status" value="2"/>
</dbReference>
<dbReference type="AlphaFoldDB" id="A0A8S0ZRY2"/>
<keyword evidence="7" id="KW-0833">Ubl conjugation pathway</keyword>
<dbReference type="Proteomes" id="UP000494106">
    <property type="component" value="Unassembled WGS sequence"/>
</dbReference>
<dbReference type="GO" id="GO:0005634">
    <property type="term" value="C:nucleus"/>
    <property type="evidence" value="ECO:0007669"/>
    <property type="project" value="UniProtKB-ARBA"/>
</dbReference>
<dbReference type="GO" id="GO:0016567">
    <property type="term" value="P:protein ubiquitination"/>
    <property type="evidence" value="ECO:0007669"/>
    <property type="project" value="InterPro"/>
</dbReference>
<evidence type="ECO:0000256" key="10">
    <source>
        <dbReference type="SAM" id="MobiDB-lite"/>
    </source>
</evidence>
<dbReference type="InterPro" id="IPR013083">
    <property type="entry name" value="Znf_RING/FYVE/PHD"/>
</dbReference>
<comment type="caution">
    <text evidence="14">The sequence shown here is derived from an EMBL/GenBank/DDBJ whole genome shotgun (WGS) entry which is preliminary data.</text>
</comment>
<dbReference type="PROSITE" id="PS51873">
    <property type="entry name" value="TRIAD"/>
    <property type="match status" value="1"/>
</dbReference>
<feature type="transmembrane region" description="Helical" evidence="11">
    <location>
        <begin position="359"/>
        <end position="390"/>
    </location>
</feature>
<dbReference type="OrthoDB" id="1431934at2759"/>
<evidence type="ECO:0000313" key="15">
    <source>
        <dbReference type="Proteomes" id="UP000494106"/>
    </source>
</evidence>
<feature type="domain" description="RING-type" evidence="12">
    <location>
        <begin position="84"/>
        <end position="132"/>
    </location>
</feature>
<feature type="compositionally biased region" description="Basic and acidic residues" evidence="10">
    <location>
        <begin position="414"/>
        <end position="431"/>
    </location>
</feature>
<dbReference type="Gene3D" id="3.30.40.10">
    <property type="entry name" value="Zinc/RING finger domain, C3HC4 (zinc finger)"/>
    <property type="match status" value="1"/>
</dbReference>
<evidence type="ECO:0000313" key="14">
    <source>
        <dbReference type="EMBL" id="CAB3236078.1"/>
    </source>
</evidence>
<evidence type="ECO:0000256" key="3">
    <source>
        <dbReference type="ARBA" id="ARBA00022679"/>
    </source>
</evidence>
<evidence type="ECO:0000256" key="5">
    <source>
        <dbReference type="ARBA" id="ARBA00022737"/>
    </source>
</evidence>
<dbReference type="FunFam" id="1.20.120.1750:FF:000017">
    <property type="entry name" value="RBR-type E3 ubiquitin transferase"/>
    <property type="match status" value="1"/>
</dbReference>
<keyword evidence="6 9" id="KW-0863">Zinc-finger</keyword>
<gene>
    <name evidence="14" type="ORF">APLA_LOCUS6423</name>
</gene>
<evidence type="ECO:0000256" key="8">
    <source>
        <dbReference type="ARBA" id="ARBA00022833"/>
    </source>
</evidence>
<evidence type="ECO:0000256" key="7">
    <source>
        <dbReference type="ARBA" id="ARBA00022786"/>
    </source>
</evidence>
<evidence type="ECO:0000256" key="2">
    <source>
        <dbReference type="ARBA" id="ARBA00012251"/>
    </source>
</evidence>
<dbReference type="PANTHER" id="PTHR11685">
    <property type="entry name" value="RBR FAMILY RING FINGER AND IBR DOMAIN-CONTAINING"/>
    <property type="match status" value="1"/>
</dbReference>
<evidence type="ECO:0000259" key="13">
    <source>
        <dbReference type="PROSITE" id="PS51873"/>
    </source>
</evidence>
<dbReference type="Gene3D" id="1.20.120.1750">
    <property type="match status" value="1"/>
</dbReference>
<keyword evidence="15" id="KW-1185">Reference proteome</keyword>
<keyword evidence="5" id="KW-0677">Repeat</keyword>
<keyword evidence="11" id="KW-0472">Membrane</keyword>
<dbReference type="SUPFAM" id="SSF57850">
    <property type="entry name" value="RING/U-box"/>
    <property type="match status" value="3"/>
</dbReference>
<dbReference type="InterPro" id="IPR044066">
    <property type="entry name" value="TRIAD_supradom"/>
</dbReference>
<dbReference type="GO" id="GO:0008270">
    <property type="term" value="F:zinc ion binding"/>
    <property type="evidence" value="ECO:0007669"/>
    <property type="project" value="UniProtKB-KW"/>
</dbReference>
<dbReference type="CDD" id="cd20355">
    <property type="entry name" value="Rcat_RBR_RNF19"/>
    <property type="match status" value="1"/>
</dbReference>
<keyword evidence="11" id="KW-1133">Transmembrane helix</keyword>
<evidence type="ECO:0000256" key="9">
    <source>
        <dbReference type="PROSITE-ProRule" id="PRU00175"/>
    </source>
</evidence>
<comment type="catalytic activity">
    <reaction evidence="1">
        <text>[E2 ubiquitin-conjugating enzyme]-S-ubiquitinyl-L-cysteine + [acceptor protein]-L-lysine = [E2 ubiquitin-conjugating enzyme]-L-cysteine + [acceptor protein]-N(6)-ubiquitinyl-L-lysine.</text>
        <dbReference type="EC" id="2.3.2.31"/>
    </reaction>
</comment>
<organism evidence="14 15">
    <name type="scientific">Arctia plantaginis</name>
    <name type="common">Wood tiger moth</name>
    <name type="synonym">Phalaena plantaginis</name>
    <dbReference type="NCBI Taxonomy" id="874455"/>
    <lineage>
        <taxon>Eukaryota</taxon>
        <taxon>Metazoa</taxon>
        <taxon>Ecdysozoa</taxon>
        <taxon>Arthropoda</taxon>
        <taxon>Hexapoda</taxon>
        <taxon>Insecta</taxon>
        <taxon>Pterygota</taxon>
        <taxon>Neoptera</taxon>
        <taxon>Endopterygota</taxon>
        <taxon>Lepidoptera</taxon>
        <taxon>Glossata</taxon>
        <taxon>Ditrysia</taxon>
        <taxon>Noctuoidea</taxon>
        <taxon>Erebidae</taxon>
        <taxon>Arctiinae</taxon>
        <taxon>Arctia</taxon>
    </lineage>
</organism>
<dbReference type="InterPro" id="IPR018957">
    <property type="entry name" value="Znf_C3HC4_RING-type"/>
</dbReference>
<dbReference type="PROSITE" id="PS50089">
    <property type="entry name" value="ZF_RING_2"/>
    <property type="match status" value="1"/>
</dbReference>
<sequence length="584" mass="62114">MVERDGMRRGSGGGCGWGGGVLGRWSLRRLLLDSPLVGRRLAHTVLDQGDARTVKVNTVEQSHSRQQTTVEFIAEDEEGDILECPLCLTMLNTSVMVRLAWCAHRCCESCLRQYLAIEIFEARVPVNCPVCHENMHPSDVRRIVDNPVLYDKYEEFSVRRALAADPDTRWCPAPDCSFAVVASGCASCPKLTCLAPGCGASFCYHCKAAWHPTQTCDAARRSRQPVPPRAQQPSHPDLDHGEVKPCPRCSVLIVKVEDGSCNHMVCCVCGAEFCWLCMKEVSDLHYLSPSGCTFWGKKPWSRKKKLLWQLGTLAGAPLGIAVVAGVALPALLVGLPLWAGRRAHRRLRRAPAPRRRAAVAAAVAAALLVSPLVAGLAVGIGVPILLFYVYGVVPVSLCRAGGCAGGPPPPSAPHFDDERDPAPDPDAISRRLEPSIGDASLSAGSAAAEARAPSLAALAGSLGGHEAHSPAATRLEVTADVAASDNTSAASWPDDLPSTSTSRSAKLRSLFLYGSAAPPPDPEAGTHSVGTNTSPAPAELSAACETRARSPEPARLVTNARPPPPPLTRHSRSSSNRTFAPRGR</sequence>
<name>A0A8S0ZRY2_ARCPL</name>
<dbReference type="InterPro" id="IPR031127">
    <property type="entry name" value="E3_UB_ligase_RBR"/>
</dbReference>
<dbReference type="Pfam" id="PF00097">
    <property type="entry name" value="zf-C3HC4"/>
    <property type="match status" value="1"/>
</dbReference>
<accession>A0A8S0ZRY2</accession>
<feature type="domain" description="RING-type" evidence="13">
    <location>
        <begin position="80"/>
        <end position="296"/>
    </location>
</feature>
<dbReference type="InterPro" id="IPR001841">
    <property type="entry name" value="Znf_RING"/>
</dbReference>
<dbReference type="FunFam" id="3.30.40.10:FF:000137">
    <property type="entry name" value="RanBP-type and C3HC4-type zinc finger-containing protein 1"/>
    <property type="match status" value="1"/>
</dbReference>
<evidence type="ECO:0000256" key="1">
    <source>
        <dbReference type="ARBA" id="ARBA00001798"/>
    </source>
</evidence>
<keyword evidence="11" id="KW-0812">Transmembrane</keyword>
<feature type="transmembrane region" description="Helical" evidence="11">
    <location>
        <begin position="306"/>
        <end position="338"/>
    </location>
</feature>
<feature type="region of interest" description="Disordered" evidence="10">
    <location>
        <begin position="406"/>
        <end position="431"/>
    </location>
</feature>
<dbReference type="Pfam" id="PF01485">
    <property type="entry name" value="IBR"/>
    <property type="match status" value="1"/>
</dbReference>
<dbReference type="Pfam" id="PF22191">
    <property type="entry name" value="IBR_1"/>
    <property type="match status" value="1"/>
</dbReference>
<reference evidence="14 15" key="1">
    <citation type="submission" date="2020-04" db="EMBL/GenBank/DDBJ databases">
        <authorList>
            <person name="Wallbank WR R."/>
            <person name="Pardo Diaz C."/>
            <person name="Kozak K."/>
            <person name="Martin S."/>
            <person name="Jiggins C."/>
            <person name="Moest M."/>
            <person name="Warren A I."/>
            <person name="Byers J.R.P. K."/>
            <person name="Montejo-Kovacevich G."/>
            <person name="Yen C E."/>
        </authorList>
    </citation>
    <scope>NUCLEOTIDE SEQUENCE [LARGE SCALE GENOMIC DNA]</scope>
</reference>
<evidence type="ECO:0000259" key="12">
    <source>
        <dbReference type="PROSITE" id="PS50089"/>
    </source>
</evidence>
<evidence type="ECO:0000256" key="6">
    <source>
        <dbReference type="ARBA" id="ARBA00022771"/>
    </source>
</evidence>
<keyword evidence="4" id="KW-0479">Metal-binding</keyword>
<keyword evidence="3" id="KW-0808">Transferase</keyword>
<dbReference type="EC" id="2.3.2.31" evidence="2"/>
<protein>
    <recommendedName>
        <fullName evidence="2">RBR-type E3 ubiquitin transferase</fullName>
        <ecNumber evidence="2">2.3.2.31</ecNumber>
    </recommendedName>
</protein>
<dbReference type="CDD" id="cd20338">
    <property type="entry name" value="BRcat_RBR_RNF19"/>
    <property type="match status" value="1"/>
</dbReference>